<feature type="compositionally biased region" description="Basic and acidic residues" evidence="1">
    <location>
        <begin position="38"/>
        <end position="54"/>
    </location>
</feature>
<gene>
    <name evidence="2" type="ORF">AGR3A_Cc180017</name>
</gene>
<evidence type="ECO:0000313" key="2">
    <source>
        <dbReference type="EMBL" id="CUX13397.1"/>
    </source>
</evidence>
<dbReference type="AlphaFoldDB" id="A0A1S7NYQ3"/>
<reference evidence="3" key="1">
    <citation type="submission" date="2016-01" db="EMBL/GenBank/DDBJ databases">
        <authorList>
            <person name="Regsiter A."/>
            <person name="william w."/>
        </authorList>
    </citation>
    <scope>NUCLEOTIDE SEQUENCE [LARGE SCALE GENOMIC DNA]</scope>
    <source>
        <strain evidence="3">CFBP 6623</strain>
    </source>
</reference>
<protein>
    <submittedName>
        <fullName evidence="2">Uncharacterized protein</fullName>
    </submittedName>
</protein>
<feature type="compositionally biased region" description="Polar residues" evidence="1">
    <location>
        <begin position="55"/>
        <end position="66"/>
    </location>
</feature>
<keyword evidence="3" id="KW-1185">Reference proteome</keyword>
<organism evidence="2 3">
    <name type="scientific">Agrobacterium tomkonis CFBP 6623</name>
    <dbReference type="NCBI Taxonomy" id="1183432"/>
    <lineage>
        <taxon>Bacteria</taxon>
        <taxon>Pseudomonadati</taxon>
        <taxon>Pseudomonadota</taxon>
        <taxon>Alphaproteobacteria</taxon>
        <taxon>Hyphomicrobiales</taxon>
        <taxon>Rhizobiaceae</taxon>
        <taxon>Rhizobium/Agrobacterium group</taxon>
        <taxon>Agrobacterium</taxon>
        <taxon>Agrobacterium tumefaciens complex</taxon>
    </lineage>
</organism>
<accession>A0A1S7NYQ3</accession>
<evidence type="ECO:0000313" key="3">
    <source>
        <dbReference type="Proteomes" id="UP000191988"/>
    </source>
</evidence>
<name>A0A1S7NYQ3_9HYPH</name>
<sequence>MLPMVDFSAWEIHPGAAKRPGPLSMDKRHAGTTGATLRPRERTISDVERSENAKRQGNQAISLIGG</sequence>
<evidence type="ECO:0000256" key="1">
    <source>
        <dbReference type="SAM" id="MobiDB-lite"/>
    </source>
</evidence>
<dbReference type="EMBL" id="FBWK01000010">
    <property type="protein sequence ID" value="CUX13397.1"/>
    <property type="molecule type" value="Genomic_DNA"/>
</dbReference>
<feature type="region of interest" description="Disordered" evidence="1">
    <location>
        <begin position="13"/>
        <end position="66"/>
    </location>
</feature>
<proteinExistence type="predicted"/>
<dbReference type="Proteomes" id="UP000191988">
    <property type="component" value="Unassembled WGS sequence"/>
</dbReference>